<keyword evidence="1" id="KW-0813">Transport</keyword>
<dbReference type="PROSITE" id="PS50893">
    <property type="entry name" value="ABC_TRANSPORTER_2"/>
    <property type="match status" value="1"/>
</dbReference>
<dbReference type="RefSeq" id="WP_158036241.1">
    <property type="nucleotide sequence ID" value="NZ_BAAAZV010000017.1"/>
</dbReference>
<dbReference type="SUPFAM" id="SSF52540">
    <property type="entry name" value="P-loop containing nucleoside triphosphate hydrolases"/>
    <property type="match status" value="1"/>
</dbReference>
<reference evidence="6 7" key="1">
    <citation type="submission" date="2019-09" db="EMBL/GenBank/DDBJ databases">
        <title>Phylogeny of genus Pseudoclavibacter and closely related genus.</title>
        <authorList>
            <person name="Li Y."/>
        </authorList>
    </citation>
    <scope>NUCLEOTIDE SEQUENCE [LARGE SCALE GENOMIC DNA]</scope>
    <source>
        <strain evidence="6 7">JCM 16921</strain>
    </source>
</reference>
<name>A0A7C8BNF7_9MICO</name>
<dbReference type="PANTHER" id="PTHR45772:SF9">
    <property type="entry name" value="CONSERVED COMPONENT OF ABC TRANSPORTER FOR NATURAL AMINO ACIDS"/>
    <property type="match status" value="1"/>
</dbReference>
<dbReference type="Gene3D" id="3.40.50.300">
    <property type="entry name" value="P-loop containing nucleotide triphosphate hydrolases"/>
    <property type="match status" value="1"/>
</dbReference>
<keyword evidence="3 6" id="KW-0067">ATP-binding</keyword>
<evidence type="ECO:0000256" key="2">
    <source>
        <dbReference type="ARBA" id="ARBA00022741"/>
    </source>
</evidence>
<dbReference type="InterPro" id="IPR032823">
    <property type="entry name" value="BCA_ABC_TP_C"/>
</dbReference>
<evidence type="ECO:0000256" key="4">
    <source>
        <dbReference type="SAM" id="MobiDB-lite"/>
    </source>
</evidence>
<dbReference type="GO" id="GO:0016887">
    <property type="term" value="F:ATP hydrolysis activity"/>
    <property type="evidence" value="ECO:0007669"/>
    <property type="project" value="InterPro"/>
</dbReference>
<dbReference type="InterPro" id="IPR003439">
    <property type="entry name" value="ABC_transporter-like_ATP-bd"/>
</dbReference>
<dbReference type="PROSITE" id="PS00211">
    <property type="entry name" value="ABC_TRANSPORTER_1"/>
    <property type="match status" value="1"/>
</dbReference>
<dbReference type="Pfam" id="PF12399">
    <property type="entry name" value="BCA_ABC_TP_C"/>
    <property type="match status" value="1"/>
</dbReference>
<dbReference type="GO" id="GO:0005886">
    <property type="term" value="C:plasma membrane"/>
    <property type="evidence" value="ECO:0007669"/>
    <property type="project" value="TreeGrafter"/>
</dbReference>
<evidence type="ECO:0000259" key="5">
    <source>
        <dbReference type="PROSITE" id="PS50893"/>
    </source>
</evidence>
<protein>
    <submittedName>
        <fullName evidence="6">ABC transporter ATP-binding protein</fullName>
    </submittedName>
</protein>
<keyword evidence="7" id="KW-1185">Reference proteome</keyword>
<evidence type="ECO:0000256" key="1">
    <source>
        <dbReference type="ARBA" id="ARBA00022448"/>
    </source>
</evidence>
<feature type="region of interest" description="Disordered" evidence="4">
    <location>
        <begin position="1"/>
        <end position="24"/>
    </location>
</feature>
<dbReference type="GO" id="GO:0005524">
    <property type="term" value="F:ATP binding"/>
    <property type="evidence" value="ECO:0007669"/>
    <property type="project" value="UniProtKB-KW"/>
</dbReference>
<evidence type="ECO:0000256" key="3">
    <source>
        <dbReference type="ARBA" id="ARBA00022840"/>
    </source>
</evidence>
<dbReference type="InterPro" id="IPR017871">
    <property type="entry name" value="ABC_transporter-like_CS"/>
</dbReference>
<dbReference type="EMBL" id="WBKA01000003">
    <property type="protein sequence ID" value="KAB1632463.1"/>
    <property type="molecule type" value="Genomic_DNA"/>
</dbReference>
<organism evidence="6 7">
    <name type="scientific">Pseudoclavibacter caeni</name>
    <dbReference type="NCBI Taxonomy" id="908846"/>
    <lineage>
        <taxon>Bacteria</taxon>
        <taxon>Bacillati</taxon>
        <taxon>Actinomycetota</taxon>
        <taxon>Actinomycetes</taxon>
        <taxon>Micrococcales</taxon>
        <taxon>Microbacteriaceae</taxon>
        <taxon>Pseudoclavibacter</taxon>
    </lineage>
</organism>
<dbReference type="SMART" id="SM00382">
    <property type="entry name" value="AAA"/>
    <property type="match status" value="1"/>
</dbReference>
<feature type="compositionally biased region" description="Low complexity" evidence="4">
    <location>
        <begin position="1"/>
        <end position="17"/>
    </location>
</feature>
<sequence>MSDPRPATPGTATGRATEPIASGVIGPGCAKTDPIVIADGITRSFGGVTAVDVEHLEIPRGVITALIGPNGAGKTTLFNLLSGFDHPDSGEWSFDGTSLAGIPSFKVSRLGQVRTFQLTKSLAMLSVLENMKLGARDQRGESLWRALFPPLWRAQERAIEEKAMGLLETFLLDGKRDDYAASLSGGQRKLLEMARALMSDPQFVMLDEPMAGVNPALTQSLLGHIVRLREQGMTVLFVEHDMHMVQAIADWVVVMAEGRVVAEGVPAVVMNDPAVVDAYLGSNRDRDLGELVAEIRAERGVPRPAATGAVRATAHATHEEDR</sequence>
<dbReference type="PANTHER" id="PTHR45772">
    <property type="entry name" value="CONSERVED COMPONENT OF ABC TRANSPORTER FOR NATURAL AMINO ACIDS-RELATED"/>
    <property type="match status" value="1"/>
</dbReference>
<dbReference type="InterPro" id="IPR051120">
    <property type="entry name" value="ABC_AA/LPS_Transport"/>
</dbReference>
<gene>
    <name evidence="6" type="ORF">F8O02_05555</name>
</gene>
<feature type="domain" description="ABC transporter" evidence="5">
    <location>
        <begin position="36"/>
        <end position="282"/>
    </location>
</feature>
<proteinExistence type="predicted"/>
<dbReference type="AlphaFoldDB" id="A0A7C8BNF7"/>
<dbReference type="InterPro" id="IPR027417">
    <property type="entry name" value="P-loop_NTPase"/>
</dbReference>
<accession>A0A7C8BNF7</accession>
<comment type="caution">
    <text evidence="6">The sequence shown here is derived from an EMBL/GenBank/DDBJ whole genome shotgun (WGS) entry which is preliminary data.</text>
</comment>
<dbReference type="OrthoDB" id="9805514at2"/>
<keyword evidence="2" id="KW-0547">Nucleotide-binding</keyword>
<evidence type="ECO:0000313" key="7">
    <source>
        <dbReference type="Proteomes" id="UP000481339"/>
    </source>
</evidence>
<feature type="compositionally biased region" description="Low complexity" evidence="4">
    <location>
        <begin position="303"/>
        <end position="315"/>
    </location>
</feature>
<dbReference type="InterPro" id="IPR003593">
    <property type="entry name" value="AAA+_ATPase"/>
</dbReference>
<dbReference type="Pfam" id="PF00005">
    <property type="entry name" value="ABC_tran"/>
    <property type="match status" value="1"/>
</dbReference>
<feature type="region of interest" description="Disordered" evidence="4">
    <location>
        <begin position="303"/>
        <end position="322"/>
    </location>
</feature>
<dbReference type="CDD" id="cd03219">
    <property type="entry name" value="ABC_Mj1267_LivG_branched"/>
    <property type="match status" value="1"/>
</dbReference>
<evidence type="ECO:0000313" key="6">
    <source>
        <dbReference type="EMBL" id="KAB1632463.1"/>
    </source>
</evidence>
<dbReference type="Proteomes" id="UP000481339">
    <property type="component" value="Unassembled WGS sequence"/>
</dbReference>